<reference evidence="2 3" key="1">
    <citation type="submission" date="2020-03" db="EMBL/GenBank/DDBJ databases">
        <title>Genomic Encyclopedia of Type Strains, Phase IV (KMG-IV): sequencing the most valuable type-strain genomes for metagenomic binning, comparative biology and taxonomic classification.</title>
        <authorList>
            <person name="Goeker M."/>
        </authorList>
    </citation>
    <scope>NUCLEOTIDE SEQUENCE [LARGE SCALE GENOMIC DNA]</scope>
    <source>
        <strain evidence="2 3">DSM 102865</strain>
    </source>
</reference>
<accession>A0ABX0UIA4</accession>
<name>A0ABX0UIA4_9BACT</name>
<sequence length="76" mass="8666">MEAQTEPIIFNEDAMVRIELLDGSFEVNEELLNVIQRTASALELSSISGLKEVTEQHFFKIFTHLLNAHYGLSSWL</sequence>
<dbReference type="RefSeq" id="WP_167268388.1">
    <property type="nucleotide sequence ID" value="NZ_JAASQJ010000001.1"/>
</dbReference>
<gene>
    <name evidence="2" type="ORF">FHS68_001384</name>
</gene>
<organism evidence="2 3">
    <name type="scientific">Dyadobacter arcticus</name>
    <dbReference type="NCBI Taxonomy" id="1078754"/>
    <lineage>
        <taxon>Bacteria</taxon>
        <taxon>Pseudomonadati</taxon>
        <taxon>Bacteroidota</taxon>
        <taxon>Cytophagia</taxon>
        <taxon>Cytophagales</taxon>
        <taxon>Spirosomataceae</taxon>
        <taxon>Dyadobacter</taxon>
    </lineage>
</organism>
<evidence type="ECO:0000313" key="2">
    <source>
        <dbReference type="EMBL" id="NIJ52228.1"/>
    </source>
</evidence>
<dbReference type="Proteomes" id="UP001179181">
    <property type="component" value="Unassembled WGS sequence"/>
</dbReference>
<proteinExistence type="predicted"/>
<dbReference type="PROSITE" id="PS50057">
    <property type="entry name" value="FERM_3"/>
    <property type="match status" value="1"/>
</dbReference>
<dbReference type="InterPro" id="IPR000299">
    <property type="entry name" value="FERM_domain"/>
</dbReference>
<evidence type="ECO:0000313" key="3">
    <source>
        <dbReference type="Proteomes" id="UP001179181"/>
    </source>
</evidence>
<dbReference type="EMBL" id="JAASQJ010000001">
    <property type="protein sequence ID" value="NIJ52228.1"/>
    <property type="molecule type" value="Genomic_DNA"/>
</dbReference>
<keyword evidence="3" id="KW-1185">Reference proteome</keyword>
<protein>
    <recommendedName>
        <fullName evidence="1">FERM domain-containing protein</fullName>
    </recommendedName>
</protein>
<comment type="caution">
    <text evidence="2">The sequence shown here is derived from an EMBL/GenBank/DDBJ whole genome shotgun (WGS) entry which is preliminary data.</text>
</comment>
<feature type="domain" description="FERM" evidence="1">
    <location>
        <begin position="14"/>
        <end position="76"/>
    </location>
</feature>
<evidence type="ECO:0000259" key="1">
    <source>
        <dbReference type="PROSITE" id="PS50057"/>
    </source>
</evidence>